<organism evidence="1 2">
    <name type="scientific">Ceratitis capitata</name>
    <name type="common">Mediterranean fruit fly</name>
    <name type="synonym">Tephritis capitata</name>
    <dbReference type="NCBI Taxonomy" id="7213"/>
    <lineage>
        <taxon>Eukaryota</taxon>
        <taxon>Metazoa</taxon>
        <taxon>Ecdysozoa</taxon>
        <taxon>Arthropoda</taxon>
        <taxon>Hexapoda</taxon>
        <taxon>Insecta</taxon>
        <taxon>Pterygota</taxon>
        <taxon>Neoptera</taxon>
        <taxon>Endopterygota</taxon>
        <taxon>Diptera</taxon>
        <taxon>Brachycera</taxon>
        <taxon>Muscomorpha</taxon>
        <taxon>Tephritoidea</taxon>
        <taxon>Tephritidae</taxon>
        <taxon>Ceratitis</taxon>
        <taxon>Ceratitis</taxon>
    </lineage>
</organism>
<feature type="non-terminal residue" evidence="1">
    <location>
        <position position="1"/>
    </location>
</feature>
<protein>
    <submittedName>
        <fullName evidence="1">(Mediterranean fruit fly) hypothetical protein</fullName>
    </submittedName>
</protein>
<reference evidence="1" key="1">
    <citation type="submission" date="2020-11" db="EMBL/GenBank/DDBJ databases">
        <authorList>
            <person name="Whitehead M."/>
        </authorList>
    </citation>
    <scope>NUCLEOTIDE SEQUENCE</scope>
    <source>
        <strain evidence="1">EGII</strain>
    </source>
</reference>
<evidence type="ECO:0000313" key="1">
    <source>
        <dbReference type="EMBL" id="CAD6995347.1"/>
    </source>
</evidence>
<dbReference type="EMBL" id="CAJHJT010000001">
    <property type="protein sequence ID" value="CAD6995347.1"/>
    <property type="molecule type" value="Genomic_DNA"/>
</dbReference>
<comment type="caution">
    <text evidence="1">The sequence shown here is derived from an EMBL/GenBank/DDBJ whole genome shotgun (WGS) entry which is preliminary data.</text>
</comment>
<dbReference type="InterPro" id="IPR029058">
    <property type="entry name" value="AB_hydrolase_fold"/>
</dbReference>
<dbReference type="SUPFAM" id="SSF53474">
    <property type="entry name" value="alpha/beta-Hydrolases"/>
    <property type="match status" value="1"/>
</dbReference>
<keyword evidence="2" id="KW-1185">Reference proteome</keyword>
<name>A0A811UBN8_CERCA</name>
<sequence length="64" mass="7071">MALIEVSGAGNLTDHTSWVGNPGLENQQQIGRAVGDHFFTCPTNEYAQVLAERGASVHYYYFTH</sequence>
<gene>
    <name evidence="1" type="ORF">CCAP1982_LOCUS4066</name>
</gene>
<dbReference type="AlphaFoldDB" id="A0A811UBN8"/>
<dbReference type="Proteomes" id="UP000606786">
    <property type="component" value="Unassembled WGS sequence"/>
</dbReference>
<proteinExistence type="predicted"/>
<accession>A0A811UBN8</accession>
<evidence type="ECO:0000313" key="2">
    <source>
        <dbReference type="Proteomes" id="UP000606786"/>
    </source>
</evidence>
<dbReference type="Gene3D" id="3.40.50.1820">
    <property type="entry name" value="alpha/beta hydrolase"/>
    <property type="match status" value="1"/>
</dbReference>